<keyword evidence="1" id="KW-0645">Protease</keyword>
<keyword evidence="1" id="KW-0031">Aminopeptidase</keyword>
<dbReference type="EMBL" id="FRAG01000042">
    <property type="protein sequence ID" value="SHK27951.1"/>
    <property type="molecule type" value="Genomic_DNA"/>
</dbReference>
<dbReference type="STRING" id="1121301.SAMN02745912_02853"/>
<dbReference type="SUPFAM" id="SSF53187">
    <property type="entry name" value="Zn-dependent exopeptidases"/>
    <property type="match status" value="1"/>
</dbReference>
<evidence type="ECO:0000313" key="1">
    <source>
        <dbReference type="EMBL" id="SHK27951.1"/>
    </source>
</evidence>
<proteinExistence type="predicted"/>
<keyword evidence="2" id="KW-1185">Reference proteome</keyword>
<accession>A0A1M6R649</accession>
<reference evidence="1 2" key="1">
    <citation type="submission" date="2016-11" db="EMBL/GenBank/DDBJ databases">
        <authorList>
            <person name="Jaros S."/>
            <person name="Januszkiewicz K."/>
            <person name="Wedrychowicz H."/>
        </authorList>
    </citation>
    <scope>NUCLEOTIDE SEQUENCE [LARGE SCALE GENOMIC DNA]</scope>
    <source>
        <strain evidence="1 2">DSM 15212</strain>
    </source>
</reference>
<dbReference type="AlphaFoldDB" id="A0A1M6R649"/>
<protein>
    <submittedName>
        <fullName evidence="1">M42 glutamyl aminopeptidase</fullName>
    </submittedName>
</protein>
<keyword evidence="1" id="KW-0378">Hydrolase</keyword>
<sequence>MNRLCSDATAVVHQGWDVNFACIGPGVDGKHHYERTHIEFIENNIKLLIKYITE</sequence>
<name>A0A1M6R649_PARC5</name>
<organism evidence="1 2">
    <name type="scientific">Paramaledivibacter caminithermalis (strain DSM 15212 / CIP 107654 / DViRD3)</name>
    <name type="common">Clostridium caminithermale</name>
    <dbReference type="NCBI Taxonomy" id="1121301"/>
    <lineage>
        <taxon>Bacteria</taxon>
        <taxon>Bacillati</taxon>
        <taxon>Bacillota</taxon>
        <taxon>Clostridia</taxon>
        <taxon>Peptostreptococcales</taxon>
        <taxon>Caminicellaceae</taxon>
        <taxon>Paramaledivibacter</taxon>
    </lineage>
</organism>
<evidence type="ECO:0000313" key="2">
    <source>
        <dbReference type="Proteomes" id="UP000184465"/>
    </source>
</evidence>
<dbReference type="Proteomes" id="UP000184465">
    <property type="component" value="Unassembled WGS sequence"/>
</dbReference>
<dbReference type="Gene3D" id="3.40.630.10">
    <property type="entry name" value="Zn peptidases"/>
    <property type="match status" value="1"/>
</dbReference>
<gene>
    <name evidence="1" type="ORF">SAMN02745912_02853</name>
</gene>
<dbReference type="GO" id="GO:0004177">
    <property type="term" value="F:aminopeptidase activity"/>
    <property type="evidence" value="ECO:0007669"/>
    <property type="project" value="UniProtKB-KW"/>
</dbReference>